<feature type="domain" description="SAC" evidence="2">
    <location>
        <begin position="179"/>
        <end position="521"/>
    </location>
</feature>
<dbReference type="GO" id="GO:0005769">
    <property type="term" value="C:early endosome"/>
    <property type="evidence" value="ECO:0007669"/>
    <property type="project" value="TreeGrafter"/>
</dbReference>
<dbReference type="Proteomes" id="UP001187531">
    <property type="component" value="Unassembled WGS sequence"/>
</dbReference>
<dbReference type="PANTHER" id="PTHR45662">
    <property type="entry name" value="PHOSPHATIDYLINOSITIDE PHOSPHATASE SAC1"/>
    <property type="match status" value="1"/>
</dbReference>
<proteinExistence type="predicted"/>
<evidence type="ECO:0000259" key="2">
    <source>
        <dbReference type="PROSITE" id="PS50275"/>
    </source>
</evidence>
<dbReference type="PANTHER" id="PTHR45662:SF8">
    <property type="entry name" value="PHOSPHATIDYLINOSITIDE PHOSPHATASE SAC2"/>
    <property type="match status" value="1"/>
</dbReference>
<feature type="region of interest" description="Disordered" evidence="1">
    <location>
        <begin position="899"/>
        <end position="932"/>
    </location>
</feature>
<dbReference type="GO" id="GO:0045334">
    <property type="term" value="C:clathrin-coated endocytic vesicle"/>
    <property type="evidence" value="ECO:0007669"/>
    <property type="project" value="TreeGrafter"/>
</dbReference>
<sequence>MEVLSSREHIIFLDGKKSLWFEKHNFSSCSLKEDWSICNEQDLECVGSCFGIIGVIEPISGLFPKILVIKRSCKVGTLPDDKEVFRIDEVSLLEIAADGYVAGDLCRCHKHGGVASSRANANIGKSTLINTIGSFKLATNSLKNATAQAAVIASQVRPGSKKDPRDPSRLERKICDEILKLFHGTNSFYFCPTGDITKAVARQKPGVKTQEECEDRFFWNKALLSNTSGFNLQNRKDFFIPIIQGYFETARVPLFLQEEEEVSLDPNMIPMTESALPSLELTVISRRSRFRCGTRYLRRGVDENGYVANYVETEQIIRFSGHTVSFIQVRGSVPIYWSQPGYKYRPPPQLDKGELECQQAFKSHFNREVDTYGKICVVSLVEKIGKEKIIGDAFEKQILMHDSPDLAYAAFDFHDNCRGLRFENVELLVSALEEEMKAMKFSWIDSKGTICEQTGTFRVNCMDCLDRTNVVQMAVSRRVLLLILSKLGLVPPEGKVPESLLLAHQTLWANNGDAISKQYAGTNALKGDYTRTGKRKLAGMMKDGVNSASRFYINRFRDAFRQVAISILTGESIPNELLVSLTNEKTLVQDEPDITVTAERVKQVIEECRNLLLSDSEVAVGSWGVIDSHPASGDPTQTDMDLILIITQEMLYVIDYDDEDDELERYYPIPFANIEAIEFGPDVQGSISLNFLRGSSQRSRTQSSAVHHLKISYKIGNKSGYLVQCRSTRLRFFNNMAIPIKIDEEIVESLRAICETIVMTLEVHGYTVPVFYGPIVKRKGSIPIASGIPLAASTGGERGRSVLSQLGFNLSADTAAIVDAGSKALMNVTHQLARLSPSSIRRHLQSPLRSDSGRCASAMSHGAQVHYTPSRAPTPYFHYPFIEDVYVTTAGIIAVHSPKGDAPKVSSSSLAPKAKSPKLLKDTRRTTSFSSSGPMVVSRYTIPFEKLPEATPEIRISAPVQLPKVDMMLPLRDISGTDVGSRSSTPGSTILSALTSPLGRLSDSIVILSPNSGNPLTKIARGVQNLSNFDMRRSRPKPIELPEIQRLKLSSKTKFIEV</sequence>
<dbReference type="GO" id="GO:0043812">
    <property type="term" value="F:phosphatidylinositol-4-phosphate phosphatase activity"/>
    <property type="evidence" value="ECO:0007669"/>
    <property type="project" value="TreeGrafter"/>
</dbReference>
<organism evidence="3 4">
    <name type="scientific">Artemia franciscana</name>
    <name type="common">Brine shrimp</name>
    <name type="synonym">Artemia sanfranciscana</name>
    <dbReference type="NCBI Taxonomy" id="6661"/>
    <lineage>
        <taxon>Eukaryota</taxon>
        <taxon>Metazoa</taxon>
        <taxon>Ecdysozoa</taxon>
        <taxon>Arthropoda</taxon>
        <taxon>Crustacea</taxon>
        <taxon>Branchiopoda</taxon>
        <taxon>Anostraca</taxon>
        <taxon>Artemiidae</taxon>
        <taxon>Artemia</taxon>
    </lineage>
</organism>
<dbReference type="AlphaFoldDB" id="A0AA88IE89"/>
<evidence type="ECO:0000313" key="4">
    <source>
        <dbReference type="Proteomes" id="UP001187531"/>
    </source>
</evidence>
<feature type="compositionally biased region" description="Low complexity" evidence="1">
    <location>
        <begin position="903"/>
        <end position="914"/>
    </location>
</feature>
<keyword evidence="4" id="KW-1185">Reference proteome</keyword>
<protein>
    <recommendedName>
        <fullName evidence="2">SAC domain-containing protein</fullName>
    </recommendedName>
</protein>
<accession>A0AA88IE89</accession>
<dbReference type="GO" id="GO:0046856">
    <property type="term" value="P:phosphatidylinositol dephosphorylation"/>
    <property type="evidence" value="ECO:0007669"/>
    <property type="project" value="TreeGrafter"/>
</dbReference>
<name>A0AA88IE89_ARTSF</name>
<dbReference type="GO" id="GO:2001135">
    <property type="term" value="P:regulation of endocytic recycling"/>
    <property type="evidence" value="ECO:0007669"/>
    <property type="project" value="TreeGrafter"/>
</dbReference>
<dbReference type="EMBL" id="JAVRJZ010000001">
    <property type="protein sequence ID" value="KAK2727628.1"/>
    <property type="molecule type" value="Genomic_DNA"/>
</dbReference>
<gene>
    <name evidence="3" type="ORF">QYM36_008198</name>
</gene>
<dbReference type="PROSITE" id="PS50275">
    <property type="entry name" value="SAC"/>
    <property type="match status" value="1"/>
</dbReference>
<reference evidence="3" key="1">
    <citation type="submission" date="2023-07" db="EMBL/GenBank/DDBJ databases">
        <title>Chromosome-level genome assembly of Artemia franciscana.</title>
        <authorList>
            <person name="Jo E."/>
        </authorList>
    </citation>
    <scope>NUCLEOTIDE SEQUENCE</scope>
    <source>
        <tissue evidence="3">Whole body</tissue>
    </source>
</reference>
<evidence type="ECO:0000256" key="1">
    <source>
        <dbReference type="SAM" id="MobiDB-lite"/>
    </source>
</evidence>
<dbReference type="Pfam" id="PF02383">
    <property type="entry name" value="Syja_N"/>
    <property type="match status" value="1"/>
</dbReference>
<dbReference type="InterPro" id="IPR002013">
    <property type="entry name" value="SAC_dom"/>
</dbReference>
<comment type="caution">
    <text evidence="3">The sequence shown here is derived from an EMBL/GenBank/DDBJ whole genome shotgun (WGS) entry which is preliminary data.</text>
</comment>
<dbReference type="InterPro" id="IPR022158">
    <property type="entry name" value="Inositol_phosphatase"/>
</dbReference>
<evidence type="ECO:0000313" key="3">
    <source>
        <dbReference type="EMBL" id="KAK2727628.1"/>
    </source>
</evidence>
<dbReference type="Pfam" id="PF12456">
    <property type="entry name" value="hSac2"/>
    <property type="match status" value="1"/>
</dbReference>